<evidence type="ECO:0000256" key="1">
    <source>
        <dbReference type="SAM" id="MobiDB-lite"/>
    </source>
</evidence>
<reference evidence="3" key="2">
    <citation type="submission" date="2020-12" db="EMBL/GenBank/DDBJ databases">
        <title>New Spironucleus salmonicida genome in near-complete chromosomes.</title>
        <authorList>
            <person name="Xu F."/>
            <person name="Kurt Z."/>
            <person name="Jimenez-Gonzalez A."/>
            <person name="Astvaldsson A."/>
            <person name="Andersson J.O."/>
            <person name="Svard S.G."/>
        </authorList>
    </citation>
    <scope>NUCLEOTIDE SEQUENCE</scope>
    <source>
        <strain evidence="3">ATCC 50377</strain>
    </source>
</reference>
<gene>
    <name evidence="2" type="ORF">SS50377_13313</name>
    <name evidence="3" type="ORF">SS50377_21487</name>
    <name evidence="4" type="ORF">SS50377_21491</name>
</gene>
<protein>
    <submittedName>
        <fullName evidence="2">Uncharacterized protein</fullName>
    </submittedName>
</protein>
<evidence type="ECO:0000313" key="3">
    <source>
        <dbReference type="EMBL" id="KAH0575950.1"/>
    </source>
</evidence>
<dbReference type="EMBL" id="AUWU02000002">
    <property type="protein sequence ID" value="KAH0575954.1"/>
    <property type="molecule type" value="Genomic_DNA"/>
</dbReference>
<organism evidence="2">
    <name type="scientific">Spironucleus salmonicida</name>
    <dbReference type="NCBI Taxonomy" id="348837"/>
    <lineage>
        <taxon>Eukaryota</taxon>
        <taxon>Metamonada</taxon>
        <taxon>Diplomonadida</taxon>
        <taxon>Hexamitidae</taxon>
        <taxon>Hexamitinae</taxon>
        <taxon>Spironucleus</taxon>
    </lineage>
</organism>
<dbReference type="AlphaFoldDB" id="V6LPU3"/>
<accession>V6LPU3</accession>
<name>V6LPU3_9EUKA</name>
<proteinExistence type="predicted"/>
<keyword evidence="5" id="KW-1185">Reference proteome</keyword>
<evidence type="ECO:0000313" key="4">
    <source>
        <dbReference type="EMBL" id="KAH0575954.1"/>
    </source>
</evidence>
<reference evidence="2 3" key="1">
    <citation type="journal article" date="2014" name="PLoS Genet.">
        <title>The Genome of Spironucleus salmonicida Highlights a Fish Pathogen Adapted to Fluctuating Environments.</title>
        <authorList>
            <person name="Xu F."/>
            <person name="Jerlstrom-Hultqvist J."/>
            <person name="Einarsson E."/>
            <person name="Astvaldsson A."/>
            <person name="Svard S.G."/>
            <person name="Andersson J.O."/>
        </authorList>
    </citation>
    <scope>NUCLEOTIDE SEQUENCE</scope>
    <source>
        <strain evidence="3">ATCC 50377</strain>
    </source>
</reference>
<evidence type="ECO:0000313" key="5">
    <source>
        <dbReference type="Proteomes" id="UP000018208"/>
    </source>
</evidence>
<dbReference type="EMBL" id="AUWU02000002">
    <property type="protein sequence ID" value="KAH0575950.1"/>
    <property type="molecule type" value="Genomic_DNA"/>
</dbReference>
<dbReference type="EMBL" id="KI546072">
    <property type="protein sequence ID" value="EST46682.1"/>
    <property type="molecule type" value="Genomic_DNA"/>
</dbReference>
<dbReference type="Proteomes" id="UP000018208">
    <property type="component" value="Unassembled WGS sequence"/>
</dbReference>
<evidence type="ECO:0000313" key="2">
    <source>
        <dbReference type="EMBL" id="EST46682.1"/>
    </source>
</evidence>
<dbReference type="VEuPathDB" id="GiardiaDB:SS50377_21491"/>
<dbReference type="VEuPathDB" id="GiardiaDB:SS50377_21487"/>
<sequence>MGAIASILRSGKPPPSNRHKVPNERMIKEVVSVQSPAPAIQPMEVSQDSASQFLVLPSTILMAGGPKGQIADNRCVASTDEKFI</sequence>
<feature type="region of interest" description="Disordered" evidence="1">
    <location>
        <begin position="1"/>
        <end position="21"/>
    </location>
</feature>